<proteinExistence type="predicted"/>
<dbReference type="Proteomes" id="UP000001996">
    <property type="component" value="Unassembled WGS sequence"/>
</dbReference>
<evidence type="ECO:0000256" key="1">
    <source>
        <dbReference type="SAM" id="Phobius"/>
    </source>
</evidence>
<dbReference type="HOGENOM" id="CLU_087364_1_0_1"/>
<dbReference type="InParanoid" id="A5E6R7"/>
<keyword evidence="1" id="KW-1133">Transmembrane helix</keyword>
<organism evidence="4 5">
    <name type="scientific">Lodderomyces elongisporus (strain ATCC 11503 / CBS 2605 / JCM 1781 / NBRC 1676 / NRRL YB-4239)</name>
    <name type="common">Yeast</name>
    <name type="synonym">Saccharomyces elongisporus</name>
    <dbReference type="NCBI Taxonomy" id="379508"/>
    <lineage>
        <taxon>Eukaryota</taxon>
        <taxon>Fungi</taxon>
        <taxon>Dikarya</taxon>
        <taxon>Ascomycota</taxon>
        <taxon>Saccharomycotina</taxon>
        <taxon>Pichiomycetes</taxon>
        <taxon>Debaryomycetaceae</taxon>
        <taxon>Candida/Lodderomyces clade</taxon>
        <taxon>Lodderomyces</taxon>
    </lineage>
</organism>
<dbReference type="STRING" id="379508.A5E6R7"/>
<feature type="transmembrane region" description="Helical" evidence="1">
    <location>
        <begin position="77"/>
        <end position="95"/>
    </location>
</feature>
<keyword evidence="5" id="KW-1185">Reference proteome</keyword>
<evidence type="ECO:0000313" key="5">
    <source>
        <dbReference type="Proteomes" id="UP000001996"/>
    </source>
</evidence>
<dbReference type="AlphaFoldDB" id="A5E6R7"/>
<dbReference type="OMA" id="TVPWFNF"/>
<dbReference type="OrthoDB" id="196140at2759"/>
<dbReference type="Pfam" id="PF10785">
    <property type="entry name" value="NADH-u_ox-rdase"/>
    <property type="match status" value="1"/>
</dbReference>
<feature type="transmembrane region" description="Helical" evidence="1">
    <location>
        <begin position="40"/>
        <end position="57"/>
    </location>
</feature>
<keyword evidence="1" id="KW-0472">Membrane</keyword>
<reference evidence="4 5" key="1">
    <citation type="journal article" date="2009" name="Nature">
        <title>Evolution of pathogenicity and sexual reproduction in eight Candida genomes.</title>
        <authorList>
            <person name="Butler G."/>
            <person name="Rasmussen M.D."/>
            <person name="Lin M.F."/>
            <person name="Santos M.A."/>
            <person name="Sakthikumar S."/>
            <person name="Munro C.A."/>
            <person name="Rheinbay E."/>
            <person name="Grabherr M."/>
            <person name="Forche A."/>
            <person name="Reedy J.L."/>
            <person name="Agrafioti I."/>
            <person name="Arnaud M.B."/>
            <person name="Bates S."/>
            <person name="Brown A.J."/>
            <person name="Brunke S."/>
            <person name="Costanzo M.C."/>
            <person name="Fitzpatrick D.A."/>
            <person name="de Groot P.W."/>
            <person name="Harris D."/>
            <person name="Hoyer L.L."/>
            <person name="Hube B."/>
            <person name="Klis F.M."/>
            <person name="Kodira C."/>
            <person name="Lennard N."/>
            <person name="Logue M.E."/>
            <person name="Martin R."/>
            <person name="Neiman A.M."/>
            <person name="Nikolaou E."/>
            <person name="Quail M.A."/>
            <person name="Quinn J."/>
            <person name="Santos M.C."/>
            <person name="Schmitzberger F.F."/>
            <person name="Sherlock G."/>
            <person name="Shah P."/>
            <person name="Silverstein K.A."/>
            <person name="Skrzypek M.S."/>
            <person name="Soll D."/>
            <person name="Staggs R."/>
            <person name="Stansfield I."/>
            <person name="Stumpf M.P."/>
            <person name="Sudbery P.E."/>
            <person name="Srikantha T."/>
            <person name="Zeng Q."/>
            <person name="Berman J."/>
            <person name="Berriman M."/>
            <person name="Heitman J."/>
            <person name="Gow N.A."/>
            <person name="Lorenz M.C."/>
            <person name="Birren B.W."/>
            <person name="Kellis M."/>
            <person name="Cuomo C.A."/>
        </authorList>
    </citation>
    <scope>NUCLEOTIDE SEQUENCE [LARGE SCALE GENOMIC DNA]</scope>
    <source>
        <strain evidence="5">ATCC 11503 / BCRC 21390 / CBS 2605 / JCM 1781 / NBRC 1676 / NRRL YB-4239</strain>
    </source>
</reference>
<dbReference type="EMBL" id="CH981532">
    <property type="protein sequence ID" value="EDK47125.1"/>
    <property type="molecule type" value="Genomic_DNA"/>
</dbReference>
<dbReference type="InterPro" id="IPR053229">
    <property type="entry name" value="NADH-Q_oxidrdct_subunit"/>
</dbReference>
<feature type="domain" description="NADH-ubiquinone oxidoreductase 21kDa subunit C-terminal fungi" evidence="3">
    <location>
        <begin position="115"/>
        <end position="199"/>
    </location>
</feature>
<dbReference type="PANTHER" id="PTHR34062">
    <property type="entry name" value="OXIDOREDUCTASE 21 KDA SUBUNIT, PUTATIVE (AFU_ORTHOLOGUE AFUA_4G04750)-RELATED"/>
    <property type="match status" value="1"/>
</dbReference>
<dbReference type="RefSeq" id="XP_001523460.1">
    <property type="nucleotide sequence ID" value="XM_001523410.1"/>
</dbReference>
<protein>
    <recommendedName>
        <fullName evidence="6">NADH-ubiquinone oxidoreductase 21 kDa subunit</fullName>
    </recommendedName>
</protein>
<dbReference type="KEGG" id="lel:PVL30_002402"/>
<dbReference type="Pfam" id="PF12853">
    <property type="entry name" value="NADH_u_ox_C"/>
    <property type="match status" value="1"/>
</dbReference>
<name>A5E6R7_LODEL</name>
<dbReference type="eggNOG" id="ENOG502S1BF">
    <property type="taxonomic scope" value="Eukaryota"/>
</dbReference>
<gene>
    <name evidence="4" type="ORF">LELG_05306</name>
</gene>
<evidence type="ECO:0000259" key="3">
    <source>
        <dbReference type="Pfam" id="PF12853"/>
    </source>
</evidence>
<accession>A5E6R7</accession>
<dbReference type="InterPro" id="IPR019721">
    <property type="entry name" value="NADH-UbQ_OxRdtase_su21_N"/>
</dbReference>
<evidence type="ECO:0000259" key="2">
    <source>
        <dbReference type="Pfam" id="PF10785"/>
    </source>
</evidence>
<dbReference type="GeneID" id="5230594"/>
<dbReference type="InterPro" id="IPR024549">
    <property type="entry name" value="NADH-UbQ_OxRdtase_su21_C_fun"/>
</dbReference>
<feature type="domain" description="NADH-ubiquinone oxidoreductase 21kDa subunit N-terminal" evidence="2">
    <location>
        <begin position="17"/>
        <end position="106"/>
    </location>
</feature>
<dbReference type="PANTHER" id="PTHR34062:SF1">
    <property type="entry name" value="NADH-UBIQUINONE OXIDOREDUCTASE 21KDA SUBUNIT N-TERMINAL DOMAIN-CONTAINING PROTEIN"/>
    <property type="match status" value="1"/>
</dbReference>
<evidence type="ECO:0000313" key="4">
    <source>
        <dbReference type="EMBL" id="EDK47125.1"/>
    </source>
</evidence>
<sequence>MSYTASNRPVRSLPLDSDYELIDGDPYFGRVVRYFRPSDYLNWGIATAAFPLAIHFWEKVDPMNGRGAKPVKLPLGTYRYATIMGFFGGFYLSYIRSSQRFLGWRENEREVKKDRYEIKSLLAQGKMPYHENESALDDRLKDVANRNSQYSALMLWIIPWFNFAYHPYHQVNLEKYYVDRPGEEAWGFKLKPLSEIYGDKQVPSIN</sequence>
<keyword evidence="1" id="KW-0812">Transmembrane</keyword>
<evidence type="ECO:0008006" key="6">
    <source>
        <dbReference type="Google" id="ProtNLM"/>
    </source>
</evidence>